<keyword evidence="2" id="KW-0812">Transmembrane</keyword>
<name>A0ABZ0SAK9_9GAMM</name>
<dbReference type="EMBL" id="CP121472">
    <property type="protein sequence ID" value="WPL17569.1"/>
    <property type="molecule type" value="Genomic_DNA"/>
</dbReference>
<reference evidence="4 5" key="1">
    <citation type="journal article" date="2023" name="Microorganisms">
        <title>Thiorhodovibrio frisius and Trv. litoralis spp. nov., Two Novel Members from a Clade of Fastidious Purple Sulfur Bacteria That Exhibit Unique Red-Shifted Light-Harvesting Capabilities.</title>
        <authorList>
            <person name="Methner A."/>
            <person name="Kuzyk S.B."/>
            <person name="Petersen J."/>
            <person name="Bauer S."/>
            <person name="Brinkmann H."/>
            <person name="Sichau K."/>
            <person name="Wanner G."/>
            <person name="Wolf J."/>
            <person name="Neumann-Schaal M."/>
            <person name="Henke P."/>
            <person name="Tank M."/>
            <person name="Sproer C."/>
            <person name="Bunk B."/>
            <person name="Overmann J."/>
        </authorList>
    </citation>
    <scope>NUCLEOTIDE SEQUENCE [LARGE SCALE GENOMIC DNA]</scope>
    <source>
        <strain evidence="4 5">DSM 6702</strain>
    </source>
</reference>
<accession>A0ABZ0SAK9</accession>
<dbReference type="PANTHER" id="PTHR35038:SF6">
    <property type="entry name" value="SURFACE LOCALIZED DECAHEME CYTOCHROME C LIPOPROTEIN"/>
    <property type="match status" value="1"/>
</dbReference>
<keyword evidence="5" id="KW-1185">Reference proteome</keyword>
<keyword evidence="2" id="KW-1133">Transmembrane helix</keyword>
<organism evidence="4 5">
    <name type="scientific">Thiorhodovibrio winogradskyi</name>
    <dbReference type="NCBI Taxonomy" id="77007"/>
    <lineage>
        <taxon>Bacteria</taxon>
        <taxon>Pseudomonadati</taxon>
        <taxon>Pseudomonadota</taxon>
        <taxon>Gammaproteobacteria</taxon>
        <taxon>Chromatiales</taxon>
        <taxon>Chromatiaceae</taxon>
        <taxon>Thiorhodovibrio</taxon>
    </lineage>
</organism>
<dbReference type="SUPFAM" id="SSF48695">
    <property type="entry name" value="Multiheme cytochromes"/>
    <property type="match status" value="1"/>
</dbReference>
<evidence type="ECO:0000313" key="4">
    <source>
        <dbReference type="EMBL" id="WPL17569.1"/>
    </source>
</evidence>
<proteinExistence type="predicted"/>
<dbReference type="Pfam" id="PF09699">
    <property type="entry name" value="Paired_CXXCH_1"/>
    <property type="match status" value="1"/>
</dbReference>
<evidence type="ECO:0000256" key="1">
    <source>
        <dbReference type="ARBA" id="ARBA00022729"/>
    </source>
</evidence>
<keyword evidence="2" id="KW-0472">Membrane</keyword>
<sequence>MKKHLALDPDRRAGGFGRTTHLSPLGLAKRLAQSLPWFPLALMLALGFAGPLPLIAASAPESDAQSDAQSDAETAMTLPAVNAQAAAEQRACLRCHGMATMAYRDPESGEIVSLVVDQKAFNHSVHGDQPCSQCHADGYLDYPHAPEQPASELSCVQCHEDHPENTDRVNFTVIEREYQASVHALSDDPEAEGFHCHSCHDPHVFRASLLGRDIPEIVAYDNQICLSCHEQLRDPLSESHAWLPNRDKHWASVRCLECHTPLSDNGRPVSHEILSAENSNVNCVECHSQGQGLLSRLYQYRSREDIEKQGFFAKAVFNEAYVVGMSRNPLIDRLALFILGLTVLVLAAHGYGRYRAYQALREQQSTAADEGDKQ</sequence>
<dbReference type="Proteomes" id="UP001432180">
    <property type="component" value="Chromosome"/>
</dbReference>
<evidence type="ECO:0000259" key="3">
    <source>
        <dbReference type="Pfam" id="PF09699"/>
    </source>
</evidence>
<dbReference type="PANTHER" id="PTHR35038">
    <property type="entry name" value="DISSIMILATORY SULFITE REDUCTASE SIRA"/>
    <property type="match status" value="1"/>
</dbReference>
<dbReference type="Gene3D" id="1.10.1130.10">
    <property type="entry name" value="Flavocytochrome C3, Chain A"/>
    <property type="match status" value="1"/>
</dbReference>
<dbReference type="InterPro" id="IPR010177">
    <property type="entry name" value="Paired_CXXCH_1"/>
</dbReference>
<evidence type="ECO:0000256" key="2">
    <source>
        <dbReference type="SAM" id="Phobius"/>
    </source>
</evidence>
<keyword evidence="1" id="KW-0732">Signal</keyword>
<feature type="transmembrane region" description="Helical" evidence="2">
    <location>
        <begin position="334"/>
        <end position="352"/>
    </location>
</feature>
<dbReference type="InterPro" id="IPR036280">
    <property type="entry name" value="Multihaem_cyt_sf"/>
</dbReference>
<evidence type="ECO:0000313" key="5">
    <source>
        <dbReference type="Proteomes" id="UP001432180"/>
    </source>
</evidence>
<protein>
    <submittedName>
        <fullName evidence="4">Decaheme c-type cytochrome, DmsE family</fullName>
    </submittedName>
</protein>
<dbReference type="InterPro" id="IPR051829">
    <property type="entry name" value="Multiheme_Cytochr_ET"/>
</dbReference>
<feature type="domain" description="Doubled CXXCH motif" evidence="3">
    <location>
        <begin position="191"/>
        <end position="232"/>
    </location>
</feature>
<gene>
    <name evidence="4" type="ORF">Thiowin_02594</name>
</gene>